<evidence type="ECO:0000313" key="3">
    <source>
        <dbReference type="Proteomes" id="UP000198426"/>
    </source>
</evidence>
<organism evidence="2 3">
    <name type="scientific">Tropicimonas sediminicola</name>
    <dbReference type="NCBI Taxonomy" id="1031541"/>
    <lineage>
        <taxon>Bacteria</taxon>
        <taxon>Pseudomonadati</taxon>
        <taxon>Pseudomonadota</taxon>
        <taxon>Alphaproteobacteria</taxon>
        <taxon>Rhodobacterales</taxon>
        <taxon>Roseobacteraceae</taxon>
        <taxon>Tropicimonas</taxon>
    </lineage>
</organism>
<dbReference type="AlphaFoldDB" id="A0A239M7C2"/>
<sequence length="157" mass="17214">MTLDILALIVSLGAAVAAYWAVREARSARRQNLRVDARHDAEAAIALAKRLAQNSGRAISETRASLSAFGAHNSGRARLTIGEIEENASRAEQIASELEGLLKGIAGQSGDVLENAAVRIRRLKNDVDAIQDFFDENQRHNERLSDLKHQQMASMKR</sequence>
<gene>
    <name evidence="2" type="ORF">SAMN05421757_11362</name>
</gene>
<keyword evidence="3" id="KW-1185">Reference proteome</keyword>
<proteinExistence type="predicted"/>
<evidence type="ECO:0000313" key="2">
    <source>
        <dbReference type="EMBL" id="SNT38032.1"/>
    </source>
</evidence>
<evidence type="ECO:0000256" key="1">
    <source>
        <dbReference type="SAM" id="Phobius"/>
    </source>
</evidence>
<keyword evidence="1" id="KW-1133">Transmembrane helix</keyword>
<protein>
    <submittedName>
        <fullName evidence="2">Uncharacterized protein</fullName>
    </submittedName>
</protein>
<reference evidence="2 3" key="1">
    <citation type="submission" date="2017-06" db="EMBL/GenBank/DDBJ databases">
        <authorList>
            <person name="Kim H.J."/>
            <person name="Triplett B.A."/>
        </authorList>
    </citation>
    <scope>NUCLEOTIDE SEQUENCE [LARGE SCALE GENOMIC DNA]</scope>
    <source>
        <strain evidence="2 3">DSM 29339</strain>
    </source>
</reference>
<dbReference type="RefSeq" id="WP_089235398.1">
    <property type="nucleotide sequence ID" value="NZ_FZOY01000013.1"/>
</dbReference>
<dbReference type="Proteomes" id="UP000198426">
    <property type="component" value="Unassembled WGS sequence"/>
</dbReference>
<name>A0A239M7C2_9RHOB</name>
<feature type="transmembrane region" description="Helical" evidence="1">
    <location>
        <begin position="6"/>
        <end position="22"/>
    </location>
</feature>
<dbReference type="EMBL" id="FZOY01000013">
    <property type="protein sequence ID" value="SNT38032.1"/>
    <property type="molecule type" value="Genomic_DNA"/>
</dbReference>
<accession>A0A239M7C2</accession>
<keyword evidence="1" id="KW-0812">Transmembrane</keyword>
<keyword evidence="1" id="KW-0472">Membrane</keyword>